<evidence type="ECO:0000259" key="1">
    <source>
        <dbReference type="Pfam" id="PF02581"/>
    </source>
</evidence>
<dbReference type="Proteomes" id="UP001481413">
    <property type="component" value="Unassembled WGS sequence"/>
</dbReference>
<dbReference type="Pfam" id="PF02581">
    <property type="entry name" value="TMP-TENI"/>
    <property type="match status" value="1"/>
</dbReference>
<dbReference type="GO" id="GO:0016301">
    <property type="term" value="F:kinase activity"/>
    <property type="evidence" value="ECO:0007669"/>
    <property type="project" value="UniProtKB-KW"/>
</dbReference>
<keyword evidence="4" id="KW-1185">Reference proteome</keyword>
<dbReference type="RefSeq" id="WP_353294646.1">
    <property type="nucleotide sequence ID" value="NZ_BAABWH010000004.1"/>
</dbReference>
<reference evidence="3 4" key="1">
    <citation type="submission" date="2024-04" db="EMBL/GenBank/DDBJ databases">
        <title>Draft genome sequence of Thalassolituus maritimus NBRC 116585.</title>
        <authorList>
            <person name="Miyakawa T."/>
            <person name="Kusuya Y."/>
            <person name="Miura T."/>
        </authorList>
    </citation>
    <scope>NUCLEOTIDE SEQUENCE [LARGE SCALE GENOMIC DNA]</scope>
    <source>
        <strain evidence="3 4">5NW40-0001</strain>
    </source>
</reference>
<organism evidence="3 4">
    <name type="scientific">Thalassolituus maritimus</name>
    <dbReference type="NCBI Taxonomy" id="484498"/>
    <lineage>
        <taxon>Bacteria</taxon>
        <taxon>Pseudomonadati</taxon>
        <taxon>Pseudomonadota</taxon>
        <taxon>Gammaproteobacteria</taxon>
        <taxon>Oceanospirillales</taxon>
        <taxon>Oceanospirillaceae</taxon>
        <taxon>Thalassolituus</taxon>
    </lineage>
</organism>
<keyword evidence="3" id="KW-0808">Transferase</keyword>
<dbReference type="PANTHER" id="PTHR20858">
    <property type="entry name" value="PHOSPHOMETHYLPYRIMIDINE KINASE"/>
    <property type="match status" value="1"/>
</dbReference>
<dbReference type="Gene3D" id="3.20.20.70">
    <property type="entry name" value="Aldolase class I"/>
    <property type="match status" value="1"/>
</dbReference>
<evidence type="ECO:0000259" key="2">
    <source>
        <dbReference type="Pfam" id="PF08543"/>
    </source>
</evidence>
<dbReference type="InterPro" id="IPR013785">
    <property type="entry name" value="Aldolase_TIM"/>
</dbReference>
<dbReference type="SUPFAM" id="SSF51391">
    <property type="entry name" value="Thiamin phosphate synthase"/>
    <property type="match status" value="1"/>
</dbReference>
<name>A0ABP9ZZQ0_9GAMM</name>
<dbReference type="InterPro" id="IPR029056">
    <property type="entry name" value="Ribokinase-like"/>
</dbReference>
<dbReference type="InterPro" id="IPR022998">
    <property type="entry name" value="ThiamineP_synth_TenI"/>
</dbReference>
<evidence type="ECO:0000313" key="4">
    <source>
        <dbReference type="Proteomes" id="UP001481413"/>
    </source>
</evidence>
<dbReference type="PANTHER" id="PTHR20858:SF17">
    <property type="entry name" value="HYDROXYMETHYLPYRIMIDINE_PHOSPHOMETHYLPYRIMIDINE KINASE THI20-RELATED"/>
    <property type="match status" value="1"/>
</dbReference>
<dbReference type="InterPro" id="IPR036206">
    <property type="entry name" value="ThiamineP_synth_sf"/>
</dbReference>
<accession>A0ABP9ZZQ0</accession>
<feature type="domain" description="Pyridoxamine kinase/Phosphomethylpyrimidine kinase" evidence="2">
    <location>
        <begin position="14"/>
        <end position="281"/>
    </location>
</feature>
<comment type="caution">
    <text evidence="3">The sequence shown here is derived from an EMBL/GenBank/DDBJ whole genome shotgun (WGS) entry which is preliminary data.</text>
</comment>
<dbReference type="Pfam" id="PF08543">
    <property type="entry name" value="Phos_pyr_kin"/>
    <property type="match status" value="1"/>
</dbReference>
<keyword evidence="3" id="KW-0418">Kinase</keyword>
<dbReference type="CDD" id="cd00564">
    <property type="entry name" value="TMP_TenI"/>
    <property type="match status" value="1"/>
</dbReference>
<dbReference type="EMBL" id="BAABWH010000004">
    <property type="protein sequence ID" value="GAA6145623.1"/>
    <property type="molecule type" value="Genomic_DNA"/>
</dbReference>
<evidence type="ECO:0000313" key="3">
    <source>
        <dbReference type="EMBL" id="GAA6145623.1"/>
    </source>
</evidence>
<protein>
    <submittedName>
        <fullName evidence="3">Bifunctional hydroxymethylpyrimidine kinase/phosphomethylpyrimidine kinase</fullName>
    </submittedName>
</protein>
<proteinExistence type="predicted"/>
<feature type="domain" description="Thiamine phosphate synthase/TenI" evidence="1">
    <location>
        <begin position="345"/>
        <end position="513"/>
    </location>
</feature>
<dbReference type="Gene3D" id="3.40.1190.20">
    <property type="match status" value="1"/>
</dbReference>
<sequence>MMARDYMLVICASDSRGGAGLQAALAQAALIECECRTVLTAVTVQSHEGVEHTEAVSCSLVKQQFESALKDGLPNVVLIGWLPPDPAMIGLIRELLTELRSRAEVQIVWDPVLKSTLGHLPAYHTELMSLVPLVSVMTPSLCEAWALCNVANDDHQANATLNADSAARQLQKMGASTVVITGGDIAGDEHQKDGAENDVLTGLKGAGCWVTDRVYSRPDEGIPETGVLTEFAMHQRRVSASAHGTGSHFSAAVAAHLSVGERLYDALLKGAAATRQALLNASGCERFDYGNSQARALPDDGDEWPIVTNIVSRIVTDQTSQSIGHRIHEQAAFTPYKPGLYALTDSVEHAKILIRQGIDTLQWRVKDMRPDYREQTLEVLNLCRKAGVAFWLNDDWRLALDIHPDGVHLGQEDLMDADIRALRASGVGLGISTHTDWEIARARFFEPSYIAFGPVFPPLSKKLKYPPLGIDRLTAWSQRYKAWPRTCIGGIVPDNVAAVAATGVGSFALVTCIAGGPADEPRIGETLRTLRNALDASQSGVDKIN</sequence>
<gene>
    <name evidence="3" type="primary">thiD</name>
    <name evidence="3" type="ORF">NBRC116585_17410</name>
</gene>
<dbReference type="InterPro" id="IPR013749">
    <property type="entry name" value="PM/HMP-P_kinase-1"/>
</dbReference>
<dbReference type="SUPFAM" id="SSF53613">
    <property type="entry name" value="Ribokinase-like"/>
    <property type="match status" value="1"/>
</dbReference>